<keyword evidence="1" id="KW-0560">Oxidoreductase</keyword>
<dbReference type="HOGENOM" id="CLU_087284_0_1_9"/>
<dbReference type="KEGG" id="hor:Hore_06800"/>
<organism evidence="3 4">
    <name type="scientific">Halothermothrix orenii (strain H 168 / OCM 544 / DSM 9562)</name>
    <dbReference type="NCBI Taxonomy" id="373903"/>
    <lineage>
        <taxon>Bacteria</taxon>
        <taxon>Bacillati</taxon>
        <taxon>Bacillota</taxon>
        <taxon>Clostridia</taxon>
        <taxon>Halanaerobiales</taxon>
        <taxon>Halothermotrichaceae</taxon>
        <taxon>Halothermothrix</taxon>
    </lineage>
</organism>
<evidence type="ECO:0000313" key="4">
    <source>
        <dbReference type="Proteomes" id="UP000000719"/>
    </source>
</evidence>
<evidence type="ECO:0000313" key="3">
    <source>
        <dbReference type="EMBL" id="ACL69437.1"/>
    </source>
</evidence>
<dbReference type="GO" id="GO:0016903">
    <property type="term" value="F:oxidoreductase activity, acting on the aldehyde or oxo group of donors"/>
    <property type="evidence" value="ECO:0007669"/>
    <property type="project" value="InterPro"/>
</dbReference>
<evidence type="ECO:0000259" key="2">
    <source>
        <dbReference type="Pfam" id="PF01558"/>
    </source>
</evidence>
<accession>B8CVW8</accession>
<dbReference type="Pfam" id="PF01558">
    <property type="entry name" value="POR"/>
    <property type="match status" value="1"/>
</dbReference>
<keyword evidence="4" id="KW-1185">Reference proteome</keyword>
<dbReference type="eggNOG" id="COG1014">
    <property type="taxonomic scope" value="Bacteria"/>
</dbReference>
<name>B8CVW8_HALOH</name>
<dbReference type="EMBL" id="CP001098">
    <property type="protein sequence ID" value="ACL69437.1"/>
    <property type="molecule type" value="Genomic_DNA"/>
</dbReference>
<dbReference type="InterPro" id="IPR052554">
    <property type="entry name" value="2-oxoglutarate_synth_KorC"/>
</dbReference>
<dbReference type="STRING" id="373903.Hore_06800"/>
<dbReference type="AlphaFoldDB" id="B8CVW8"/>
<dbReference type="PANTHER" id="PTHR42730">
    <property type="entry name" value="2-OXOGLUTARATE SYNTHASE SUBUNIT KORC"/>
    <property type="match status" value="1"/>
</dbReference>
<evidence type="ECO:0000256" key="1">
    <source>
        <dbReference type="ARBA" id="ARBA00023002"/>
    </source>
</evidence>
<feature type="domain" description="Pyruvate/ketoisovalerate oxidoreductase catalytic" evidence="2">
    <location>
        <begin position="11"/>
        <end position="174"/>
    </location>
</feature>
<dbReference type="InterPro" id="IPR002869">
    <property type="entry name" value="Pyrv_flavodox_OxRed_cen"/>
</dbReference>
<dbReference type="OrthoDB" id="9789125at2"/>
<dbReference type="SUPFAM" id="SSF53323">
    <property type="entry name" value="Pyruvate-ferredoxin oxidoreductase, PFOR, domain III"/>
    <property type="match status" value="1"/>
</dbReference>
<sequence length="177" mass="19215">MKEEMIIAGFGGQGVMLMGKLLAYAGMKEGIEVSWMPSYGPEMRGGTANCTVIMSSNKIPSPLSSKPDTIIVMNLPSLEKFAPRVKPGGTIFVNSSLIEKEVDRDDVEVIKVPANELANELGNSKVANMVMLGAYLSKKDVVDLNTVKDSLKSVLSRRHHKLIPINEKALDTGVRLN</sequence>
<protein>
    <submittedName>
        <fullName evidence="3">3-methyl-2-oxobutanoate dehydrogenase (Ferredoxin), gamma subunit</fullName>
    </submittedName>
</protein>
<dbReference type="Gene3D" id="3.40.920.10">
    <property type="entry name" value="Pyruvate-ferredoxin oxidoreductase, PFOR, domain III"/>
    <property type="match status" value="1"/>
</dbReference>
<dbReference type="PANTHER" id="PTHR42730:SF1">
    <property type="entry name" value="2-OXOGLUTARATE SYNTHASE SUBUNIT KORC"/>
    <property type="match status" value="1"/>
</dbReference>
<proteinExistence type="predicted"/>
<dbReference type="Proteomes" id="UP000000719">
    <property type="component" value="Chromosome"/>
</dbReference>
<dbReference type="InterPro" id="IPR019752">
    <property type="entry name" value="Pyrv/ketoisovalerate_OxRed_cat"/>
</dbReference>
<dbReference type="RefSeq" id="WP_012635625.1">
    <property type="nucleotide sequence ID" value="NC_011899.1"/>
</dbReference>
<gene>
    <name evidence="3" type="ordered locus">Hore_06800</name>
</gene>
<reference evidence="3 4" key="1">
    <citation type="journal article" date="2009" name="PLoS ONE">
        <title>Genome analysis of the anaerobic thermohalophilic bacterium Halothermothrix orenii.</title>
        <authorList>
            <person name="Mavromatis K."/>
            <person name="Ivanova N."/>
            <person name="Anderson I."/>
            <person name="Lykidis A."/>
            <person name="Hooper S.D."/>
            <person name="Sun H."/>
            <person name="Kunin V."/>
            <person name="Lapidus A."/>
            <person name="Hugenholtz P."/>
            <person name="Patel B."/>
            <person name="Kyrpides N.C."/>
        </authorList>
    </citation>
    <scope>NUCLEOTIDE SEQUENCE [LARGE SCALE GENOMIC DNA]</scope>
    <source>
        <strain evidence="4">H 168 / OCM 544 / DSM 9562</strain>
    </source>
</reference>